<evidence type="ECO:0000313" key="2">
    <source>
        <dbReference type="EMBL" id="TKA09527.1"/>
    </source>
</evidence>
<organism evidence="2 3">
    <name type="scientific">Actinacidiphila oryziradicis</name>
    <dbReference type="NCBI Taxonomy" id="2571141"/>
    <lineage>
        <taxon>Bacteria</taxon>
        <taxon>Bacillati</taxon>
        <taxon>Actinomycetota</taxon>
        <taxon>Actinomycetes</taxon>
        <taxon>Kitasatosporales</taxon>
        <taxon>Streptomycetaceae</taxon>
        <taxon>Actinacidiphila</taxon>
    </lineage>
</organism>
<comment type="caution">
    <text evidence="2">The sequence shown here is derived from an EMBL/GenBank/DDBJ whole genome shotgun (WGS) entry which is preliminary data.</text>
</comment>
<sequence>MRAGAVACLWRDRATAPGGSRCGWRCARLRIPGGRRAGARGPTPASRGRWARRSCRARGRSRRGRGLRPPRW</sequence>
<dbReference type="Proteomes" id="UP000305778">
    <property type="component" value="Unassembled WGS sequence"/>
</dbReference>
<protein>
    <submittedName>
        <fullName evidence="2">Uncharacterized protein</fullName>
    </submittedName>
</protein>
<proteinExistence type="predicted"/>
<name>A0A4U0SMS4_9ACTN</name>
<feature type="compositionally biased region" description="Low complexity" evidence="1">
    <location>
        <begin position="33"/>
        <end position="48"/>
    </location>
</feature>
<feature type="compositionally biased region" description="Basic residues" evidence="1">
    <location>
        <begin position="49"/>
        <end position="72"/>
    </location>
</feature>
<accession>A0A4U0SMS4</accession>
<feature type="region of interest" description="Disordered" evidence="1">
    <location>
        <begin position="33"/>
        <end position="72"/>
    </location>
</feature>
<dbReference type="EMBL" id="SUMC01000021">
    <property type="protein sequence ID" value="TKA09527.1"/>
    <property type="molecule type" value="Genomic_DNA"/>
</dbReference>
<keyword evidence="3" id="KW-1185">Reference proteome</keyword>
<evidence type="ECO:0000256" key="1">
    <source>
        <dbReference type="SAM" id="MobiDB-lite"/>
    </source>
</evidence>
<gene>
    <name evidence="2" type="ORF">FCI23_22040</name>
</gene>
<dbReference type="AlphaFoldDB" id="A0A4U0SMS4"/>
<evidence type="ECO:0000313" key="3">
    <source>
        <dbReference type="Proteomes" id="UP000305778"/>
    </source>
</evidence>
<reference evidence="2 3" key="1">
    <citation type="submission" date="2019-04" db="EMBL/GenBank/DDBJ databases">
        <title>Streptomyces oryziradicis sp. nov., a novel actinomycete isolated from rhizosphere soil of rice (Oryza sativa L.).</title>
        <authorList>
            <person name="Li C."/>
        </authorList>
    </citation>
    <scope>NUCLEOTIDE SEQUENCE [LARGE SCALE GENOMIC DNA]</scope>
    <source>
        <strain evidence="2 3">NEAU-C40</strain>
    </source>
</reference>